<protein>
    <submittedName>
        <fullName evidence="1">Uncharacterized protein</fullName>
    </submittedName>
</protein>
<organism evidence="1 2">
    <name type="scientific">Plakobranchus ocellatus</name>
    <dbReference type="NCBI Taxonomy" id="259542"/>
    <lineage>
        <taxon>Eukaryota</taxon>
        <taxon>Metazoa</taxon>
        <taxon>Spiralia</taxon>
        <taxon>Lophotrochozoa</taxon>
        <taxon>Mollusca</taxon>
        <taxon>Gastropoda</taxon>
        <taxon>Heterobranchia</taxon>
        <taxon>Euthyneura</taxon>
        <taxon>Panpulmonata</taxon>
        <taxon>Sacoglossa</taxon>
        <taxon>Placobranchoidea</taxon>
        <taxon>Plakobranchidae</taxon>
        <taxon>Plakobranchus</taxon>
    </lineage>
</organism>
<evidence type="ECO:0000313" key="2">
    <source>
        <dbReference type="Proteomes" id="UP000735302"/>
    </source>
</evidence>
<dbReference type="Proteomes" id="UP000735302">
    <property type="component" value="Unassembled WGS sequence"/>
</dbReference>
<dbReference type="EMBL" id="BLXT01004823">
    <property type="protein sequence ID" value="GFO17494.1"/>
    <property type="molecule type" value="Genomic_DNA"/>
</dbReference>
<name>A0AAV4BBI9_9GAST</name>
<proteinExistence type="predicted"/>
<sequence>MRCRAISITRASVEDGIAGMGSSVRPDHRQWSVWTVSGQDIHHCFLPLTTAFRVSDCQTLGRYEEDSDKIRNDYQRVVGLLPLLQRARMRSEYLYVSAS</sequence>
<accession>A0AAV4BBI9</accession>
<reference evidence="1 2" key="1">
    <citation type="journal article" date="2021" name="Elife">
        <title>Chloroplast acquisition without the gene transfer in kleptoplastic sea slugs, Plakobranchus ocellatus.</title>
        <authorList>
            <person name="Maeda T."/>
            <person name="Takahashi S."/>
            <person name="Yoshida T."/>
            <person name="Shimamura S."/>
            <person name="Takaki Y."/>
            <person name="Nagai Y."/>
            <person name="Toyoda A."/>
            <person name="Suzuki Y."/>
            <person name="Arimoto A."/>
            <person name="Ishii H."/>
            <person name="Satoh N."/>
            <person name="Nishiyama T."/>
            <person name="Hasebe M."/>
            <person name="Maruyama T."/>
            <person name="Minagawa J."/>
            <person name="Obokata J."/>
            <person name="Shigenobu S."/>
        </authorList>
    </citation>
    <scope>NUCLEOTIDE SEQUENCE [LARGE SCALE GENOMIC DNA]</scope>
</reference>
<keyword evidence="2" id="KW-1185">Reference proteome</keyword>
<gene>
    <name evidence="1" type="ORF">PoB_004399900</name>
</gene>
<comment type="caution">
    <text evidence="1">The sequence shown here is derived from an EMBL/GenBank/DDBJ whole genome shotgun (WGS) entry which is preliminary data.</text>
</comment>
<dbReference type="AlphaFoldDB" id="A0AAV4BBI9"/>
<evidence type="ECO:0000313" key="1">
    <source>
        <dbReference type="EMBL" id="GFO17494.1"/>
    </source>
</evidence>